<gene>
    <name evidence="3" type="ORF">GORHZ_247_00270</name>
</gene>
<evidence type="ECO:0000259" key="2">
    <source>
        <dbReference type="Pfam" id="PF18276"/>
    </source>
</evidence>
<dbReference type="eggNOG" id="COG2351">
    <property type="taxonomic scope" value="Bacteria"/>
</dbReference>
<keyword evidence="1" id="KW-0175">Coiled coil</keyword>
<dbReference type="AlphaFoldDB" id="K6X532"/>
<feature type="domain" description="Tc toxin complex TcA C-terminal TcB-binding" evidence="2">
    <location>
        <begin position="682"/>
        <end position="971"/>
    </location>
</feature>
<dbReference type="Pfam" id="PF18276">
    <property type="entry name" value="TcA_TcB_BD"/>
    <property type="match status" value="1"/>
</dbReference>
<evidence type="ECO:0000313" key="4">
    <source>
        <dbReference type="Proteomes" id="UP000008363"/>
    </source>
</evidence>
<dbReference type="Proteomes" id="UP000008363">
    <property type="component" value="Unassembled WGS sequence"/>
</dbReference>
<dbReference type="InterPro" id="IPR040840">
    <property type="entry name" value="TcA_TcB_BD"/>
</dbReference>
<comment type="caution">
    <text evidence="3">The sequence shown here is derived from an EMBL/GenBank/DDBJ whole genome shotgun (WGS) entry which is preliminary data.</text>
</comment>
<organism evidence="3 4">
    <name type="scientific">Gordonia rhizosphera NBRC 16068</name>
    <dbReference type="NCBI Taxonomy" id="1108045"/>
    <lineage>
        <taxon>Bacteria</taxon>
        <taxon>Bacillati</taxon>
        <taxon>Actinomycetota</taxon>
        <taxon>Actinomycetes</taxon>
        <taxon>Mycobacteriales</taxon>
        <taxon>Gordoniaceae</taxon>
        <taxon>Gordonia</taxon>
    </lineage>
</organism>
<name>K6X532_9ACTN</name>
<proteinExistence type="predicted"/>
<dbReference type="OrthoDB" id="9781691at2"/>
<keyword evidence="4" id="KW-1185">Reference proteome</keyword>
<dbReference type="EMBL" id="BAHC01000247">
    <property type="protein sequence ID" value="GAB93889.1"/>
    <property type="molecule type" value="Genomic_DNA"/>
</dbReference>
<protein>
    <recommendedName>
        <fullName evidence="2">Tc toxin complex TcA C-terminal TcB-binding domain-containing protein</fullName>
    </recommendedName>
</protein>
<accession>K6X532</accession>
<evidence type="ECO:0000313" key="3">
    <source>
        <dbReference type="EMBL" id="GAB93889.1"/>
    </source>
</evidence>
<sequence>MAYKATNMVGFHAFKDEMAATDLSLLVTQQESAFTYTFENFFHPFAGELIEKLNKESLSGLLDPQFLGALGDVTKTPSSRMPGSYYDTTSSSGTKLVKTDFHDKQIDVTLGGPYANYNWELFFHVPLTIAVHLSKNQRFAEAQRWFHFIFNPTANDTNVDVPERYWRFIAFRKGGAGKQVDELLTLLSKPTSELDVDEMDLKAKILNDYEKILDHPFQPHRVARSPGRHLAYMYCVVMKYLDNLFAWGDQLFRQDTLESINEATQIYVLAANILGTRPEKVPLQGRVRPKTFAQLKKKGLDQGMHDALVELEGLFPFNLGMPTGSDGADTAAPLFGIGRTLYFCIPHNDRLLSYWDTAADRLFKIRHCMNIEGVVRPLALFDPPLDPGMLVKAAAAGIDIGAIVAGLNQPVSPVRSQLLIQKALELSAEVRGLGSSLLQSIEKEDAERLAVLRQGHEIKIQQLQQEVRFLQWKQAQESTESLLKSRSVVLGRYKHYLRLMSQEPNPNLVPDSLPADRRELTEENFDETYAELVGQYEKEIPLNAYPKLDIEGGGSPTIEADAEGKGNLSLITAESDEISHLKTARDLGLAASFVDAAATAAVYMPDIHFDFHYWGIGGTTKLPVGTAIVKALEITAQVLRMKAAWDRDQAGLQSLDAAHTRRADDWILQANSAALELRQIGRQLISSLIAEQVAQREYENTQRQIEQSQEVDLFLREKFTSAELYAWMQGELSRLYYEYYRFAFDVARRAEQTMKRELMRPELDSKTLIKFNYWDGGRRGLLSGEALYLDVKRMEMAYHEHNLRELELTKHVSLRQLDPLALLSLKVTRSCEVSLPEWFFDLDGPGHYMRRVRNVAVTVPAVTGPYTSVNCTLSLLKSSIRKSPTLTDGGQYGRTGSEDGRFVDSYGTIQSIVTSEANNDSGMHNVDLRDDRFLPFEGAGAVSTWRIELPPLAQFDYDSIADVVLHLRYTARDGGAQLRQESTDAVTELLQTAGAAGMARLFSLRHEFPSEWHRFANGNYDLRFSLCKDHFPYLVRSEDLTLEGLQLYRRDGADDLAAVAPAGLDLDAATTTLNDEGQVELALPEDTNVLTRDATDPVFLVVRYSVA</sequence>
<reference evidence="3 4" key="1">
    <citation type="submission" date="2012-08" db="EMBL/GenBank/DDBJ databases">
        <title>Whole genome shotgun sequence of Gordonia rhizosphera NBRC 16068.</title>
        <authorList>
            <person name="Takarada H."/>
            <person name="Isaki S."/>
            <person name="Hosoyama A."/>
            <person name="Tsuchikane K."/>
            <person name="Katsumata H."/>
            <person name="Baba S."/>
            <person name="Ohji S."/>
            <person name="Yamazaki S."/>
            <person name="Fujita N."/>
        </authorList>
    </citation>
    <scope>NUCLEOTIDE SEQUENCE [LARGE SCALE GENOMIC DNA]</scope>
    <source>
        <strain evidence="3 4">NBRC 16068</strain>
    </source>
</reference>
<evidence type="ECO:0000256" key="1">
    <source>
        <dbReference type="SAM" id="Coils"/>
    </source>
</evidence>
<feature type="coiled-coil region" evidence="1">
    <location>
        <begin position="446"/>
        <end position="480"/>
    </location>
</feature>
<dbReference type="STRING" id="1108045.GORHZ_247_00270"/>
<dbReference type="RefSeq" id="WP_006339503.1">
    <property type="nucleotide sequence ID" value="NZ_BAHC01000247.1"/>
</dbReference>